<reference evidence="4" key="2">
    <citation type="submission" date="2022-10" db="EMBL/GenBank/DDBJ databases">
        <authorList>
            <consortium name="ENA_rothamsted_submissions"/>
            <consortium name="culmorum"/>
            <person name="King R."/>
        </authorList>
    </citation>
    <scope>NUCLEOTIDE SEQUENCE</scope>
</reference>
<dbReference type="InterPro" id="IPR050333">
    <property type="entry name" value="SLRP"/>
</dbReference>
<dbReference type="InterPro" id="IPR001611">
    <property type="entry name" value="Leu-rich_rpt"/>
</dbReference>
<proteinExistence type="predicted"/>
<dbReference type="EMBL" id="OU895880">
    <property type="protein sequence ID" value="CAG9810506.1"/>
    <property type="molecule type" value="Genomic_DNA"/>
</dbReference>
<feature type="chain" id="PRO_5040163620" description="Leucine-rich repeat domain-containing protein" evidence="3">
    <location>
        <begin position="22"/>
        <end position="287"/>
    </location>
</feature>
<keyword evidence="2" id="KW-0677">Repeat</keyword>
<evidence type="ECO:0000256" key="1">
    <source>
        <dbReference type="ARBA" id="ARBA00022614"/>
    </source>
</evidence>
<evidence type="ECO:0000256" key="3">
    <source>
        <dbReference type="SAM" id="SignalP"/>
    </source>
</evidence>
<keyword evidence="3" id="KW-0732">Signal</keyword>
<organism evidence="4 5">
    <name type="scientific">Chironomus riparius</name>
    <dbReference type="NCBI Taxonomy" id="315576"/>
    <lineage>
        <taxon>Eukaryota</taxon>
        <taxon>Metazoa</taxon>
        <taxon>Ecdysozoa</taxon>
        <taxon>Arthropoda</taxon>
        <taxon>Hexapoda</taxon>
        <taxon>Insecta</taxon>
        <taxon>Pterygota</taxon>
        <taxon>Neoptera</taxon>
        <taxon>Endopterygota</taxon>
        <taxon>Diptera</taxon>
        <taxon>Nematocera</taxon>
        <taxon>Chironomoidea</taxon>
        <taxon>Chironomidae</taxon>
        <taxon>Chironominae</taxon>
        <taxon>Chironomus</taxon>
    </lineage>
</organism>
<keyword evidence="5" id="KW-1185">Reference proteome</keyword>
<dbReference type="Gene3D" id="3.80.10.10">
    <property type="entry name" value="Ribonuclease Inhibitor"/>
    <property type="match status" value="1"/>
</dbReference>
<feature type="signal peptide" evidence="3">
    <location>
        <begin position="1"/>
        <end position="21"/>
    </location>
</feature>
<dbReference type="Pfam" id="PF13855">
    <property type="entry name" value="LRR_8"/>
    <property type="match status" value="1"/>
</dbReference>
<reference evidence="4" key="1">
    <citation type="submission" date="2022-01" db="EMBL/GenBank/DDBJ databases">
        <authorList>
            <person name="King R."/>
        </authorList>
    </citation>
    <scope>NUCLEOTIDE SEQUENCE</scope>
</reference>
<keyword evidence="1" id="KW-0433">Leucine-rich repeat</keyword>
<dbReference type="InterPro" id="IPR032675">
    <property type="entry name" value="LRR_dom_sf"/>
</dbReference>
<dbReference type="Proteomes" id="UP001153620">
    <property type="component" value="Chromosome 4"/>
</dbReference>
<dbReference type="SUPFAM" id="SSF52058">
    <property type="entry name" value="L domain-like"/>
    <property type="match status" value="1"/>
</dbReference>
<sequence>MNKFVSILAFLAILSIKVGSAAEREVSIQCEQSISALCLLVGTKSKSEKLKISSINVNFKQLAATSGTGYLAFFTGDATYPEHFPVGLIKSIDGVEGFYYNFSPLKYIKRSDFKDGSSLRAVSLERNEIEAIPFDTFYDLKDLKFIKLSNNKLRQFHPATFATLPKLDTFLFDYNQVTALDRNLFKSSPNLEKLQGYSNKIEELPKDLFVNNQKLRDVSFGSNQLKNILIDFRSLKGIENVNIADNYGNCNFVYFDEKPYAVKEEPEGWVYSLAEFQANVEKKCRKI</sequence>
<gene>
    <name evidence="4" type="ORF">CHIRRI_LOCUS13319</name>
</gene>
<dbReference type="PANTHER" id="PTHR45712:SF22">
    <property type="entry name" value="INSULIN-LIKE GROWTH FACTOR-BINDING PROTEIN COMPLEX ACID LABILE SUBUNIT"/>
    <property type="match status" value="1"/>
</dbReference>
<dbReference type="SMART" id="SM00369">
    <property type="entry name" value="LRR_TYP"/>
    <property type="match status" value="4"/>
</dbReference>
<evidence type="ECO:0000313" key="5">
    <source>
        <dbReference type="Proteomes" id="UP001153620"/>
    </source>
</evidence>
<protein>
    <recommendedName>
        <fullName evidence="6">Leucine-rich repeat domain-containing protein</fullName>
    </recommendedName>
</protein>
<evidence type="ECO:0000256" key="2">
    <source>
        <dbReference type="ARBA" id="ARBA00022737"/>
    </source>
</evidence>
<dbReference type="PANTHER" id="PTHR45712">
    <property type="entry name" value="AGAP008170-PA"/>
    <property type="match status" value="1"/>
</dbReference>
<evidence type="ECO:0000313" key="4">
    <source>
        <dbReference type="EMBL" id="CAG9810506.1"/>
    </source>
</evidence>
<dbReference type="InterPro" id="IPR003591">
    <property type="entry name" value="Leu-rich_rpt_typical-subtyp"/>
</dbReference>
<accession>A0A9N9S427</accession>
<evidence type="ECO:0008006" key="6">
    <source>
        <dbReference type="Google" id="ProtNLM"/>
    </source>
</evidence>
<dbReference type="AlphaFoldDB" id="A0A9N9S427"/>
<name>A0A9N9S427_9DIPT</name>
<dbReference type="OrthoDB" id="676979at2759"/>